<protein>
    <submittedName>
        <fullName evidence="1">Uncharacterized protein</fullName>
    </submittedName>
</protein>
<organism evidence="1">
    <name type="scientific">hydrothermal vent metagenome</name>
    <dbReference type="NCBI Taxonomy" id="652676"/>
    <lineage>
        <taxon>unclassified sequences</taxon>
        <taxon>metagenomes</taxon>
        <taxon>ecological metagenomes</taxon>
    </lineage>
</organism>
<dbReference type="InterPro" id="IPR006143">
    <property type="entry name" value="RND_pump_MFP"/>
</dbReference>
<dbReference type="NCBIfam" id="TIGR01730">
    <property type="entry name" value="RND_mfp"/>
    <property type="match status" value="1"/>
</dbReference>
<dbReference type="GO" id="GO:0015562">
    <property type="term" value="F:efflux transmembrane transporter activity"/>
    <property type="evidence" value="ECO:0007669"/>
    <property type="project" value="TreeGrafter"/>
</dbReference>
<dbReference type="SUPFAM" id="SSF111369">
    <property type="entry name" value="HlyD-like secretion proteins"/>
    <property type="match status" value="1"/>
</dbReference>
<gene>
    <name evidence="1" type="ORF">MNBD_GAMMA11-754</name>
</gene>
<dbReference type="Gene3D" id="2.40.30.170">
    <property type="match status" value="1"/>
</dbReference>
<dbReference type="Gene3D" id="1.10.287.470">
    <property type="entry name" value="Helix hairpin bin"/>
    <property type="match status" value="2"/>
</dbReference>
<dbReference type="EMBL" id="UOFG01000036">
    <property type="protein sequence ID" value="VAW58422.1"/>
    <property type="molecule type" value="Genomic_DNA"/>
</dbReference>
<name>A0A3B0X4M7_9ZZZZ</name>
<proteinExistence type="predicted"/>
<dbReference type="Gene3D" id="2.40.50.100">
    <property type="match status" value="2"/>
</dbReference>
<reference evidence="1" key="1">
    <citation type="submission" date="2018-06" db="EMBL/GenBank/DDBJ databases">
        <authorList>
            <person name="Zhirakovskaya E."/>
        </authorList>
    </citation>
    <scope>NUCLEOTIDE SEQUENCE</scope>
</reference>
<feature type="non-terminal residue" evidence="1">
    <location>
        <position position="1"/>
    </location>
</feature>
<dbReference type="PANTHER" id="PTHR30469:SF15">
    <property type="entry name" value="HLYD FAMILY OF SECRETION PROTEINS"/>
    <property type="match status" value="1"/>
</dbReference>
<accession>A0A3B0X4M7</accession>
<dbReference type="PANTHER" id="PTHR30469">
    <property type="entry name" value="MULTIDRUG RESISTANCE PROTEIN MDTA"/>
    <property type="match status" value="1"/>
</dbReference>
<sequence length="432" mass="47141">PTTGVQPSQTMHPAMYQTAPRPSYQANADYYRQQQPRQGQIVMVSNIETGAHVVLGGTVVADREIVLTAQISGRVDYVAGNEGDWFNADQVLVALNHDNILAQRDQALAGLYRTQASLGNAKVDYTREYWAPQAYRDYNAHLRQLVSPAAASAMGYFPSMFEKFFSMGPAGGMSGMMPPGMHNNSVSNVSYPGTAPGIALNPWVSRDLDLYNKENHVNMAKSQIMAMQSRVNEIDTHLRDARSISPFDGVIVDKLVEIGDTVQRGQPLIKYSDTRSLQLQVEVPARLVSALDTGSIVPAKLDVGNTYIDVRVAQIYPTADSQRHTVTVKFDLPENVPGGPGMYAEVMVPDINTPVSSMPIIPVSAIVRRGSLPAVFVLNNKNKAELRLVRLGDQVDNQNIAVLAGVRPGENIFAYPHPGMRSGWSAQQTAGH</sequence>
<evidence type="ECO:0000313" key="1">
    <source>
        <dbReference type="EMBL" id="VAW58422.1"/>
    </source>
</evidence>
<dbReference type="GO" id="GO:1990281">
    <property type="term" value="C:efflux pump complex"/>
    <property type="evidence" value="ECO:0007669"/>
    <property type="project" value="TreeGrafter"/>
</dbReference>
<dbReference type="AlphaFoldDB" id="A0A3B0X4M7"/>
<dbReference type="Gene3D" id="2.40.420.20">
    <property type="match status" value="1"/>
</dbReference>